<keyword evidence="1" id="KW-1133">Transmembrane helix</keyword>
<accession>A0A3Q9K5L8</accession>
<feature type="chain" id="PRO_5039296584" description="Tat pathway signal sequence domain protein" evidence="2">
    <location>
        <begin position="25"/>
        <end position="149"/>
    </location>
</feature>
<evidence type="ECO:0008006" key="5">
    <source>
        <dbReference type="Google" id="ProtNLM"/>
    </source>
</evidence>
<dbReference type="RefSeq" id="WP_127151010.1">
    <property type="nucleotide sequence ID" value="NZ_CP029042.1"/>
</dbReference>
<dbReference type="AlphaFoldDB" id="A0A3Q9K5L8"/>
<dbReference type="PROSITE" id="PS51257">
    <property type="entry name" value="PROKAR_LIPOPROTEIN"/>
    <property type="match status" value="1"/>
</dbReference>
<reference evidence="3 4" key="1">
    <citation type="submission" date="2018-04" db="EMBL/GenBank/DDBJ databases">
        <title>Complete genome sequences of Streptomyces lydicus strain WYEC and characterization of antagonistic properties of biological control agents.</title>
        <authorList>
            <person name="Mariita R.M."/>
            <person name="Sello J.K."/>
        </authorList>
    </citation>
    <scope>NUCLEOTIDE SEQUENCE [LARGE SCALE GENOMIC DNA]</scope>
    <source>
        <strain evidence="3 4">WYEC 108</strain>
    </source>
</reference>
<evidence type="ECO:0000256" key="2">
    <source>
        <dbReference type="SAM" id="SignalP"/>
    </source>
</evidence>
<evidence type="ECO:0000313" key="4">
    <source>
        <dbReference type="Proteomes" id="UP000275579"/>
    </source>
</evidence>
<evidence type="ECO:0000313" key="3">
    <source>
        <dbReference type="EMBL" id="AZS72005.1"/>
    </source>
</evidence>
<proteinExistence type="predicted"/>
<dbReference type="Proteomes" id="UP000275579">
    <property type="component" value="Chromosome"/>
</dbReference>
<feature type="signal peptide" evidence="2">
    <location>
        <begin position="1"/>
        <end position="24"/>
    </location>
</feature>
<dbReference type="EMBL" id="CP029042">
    <property type="protein sequence ID" value="AZS72005.1"/>
    <property type="molecule type" value="Genomic_DNA"/>
</dbReference>
<protein>
    <recommendedName>
        <fullName evidence="5">Tat pathway signal sequence domain protein</fullName>
    </recommendedName>
</protein>
<organism evidence="3 4">
    <name type="scientific">Streptomyces lydicus</name>
    <dbReference type="NCBI Taxonomy" id="47763"/>
    <lineage>
        <taxon>Bacteria</taxon>
        <taxon>Bacillati</taxon>
        <taxon>Actinomycetota</taxon>
        <taxon>Actinomycetes</taxon>
        <taxon>Kitasatosporales</taxon>
        <taxon>Streptomycetaceae</taxon>
        <taxon>Streptomyces</taxon>
    </lineage>
</organism>
<evidence type="ECO:0000256" key="1">
    <source>
        <dbReference type="SAM" id="Phobius"/>
    </source>
</evidence>
<keyword evidence="1" id="KW-0812">Transmembrane</keyword>
<gene>
    <name evidence="3" type="ORF">DDE74_14570</name>
</gene>
<keyword evidence="2" id="KW-0732">Signal</keyword>
<sequence length="149" mass="14946">MRSRQLALCAAVAACAVTTAPAYGGDERATGAATGSATVLAHPAPATPRGTVTLRGTGCTAGRATVRSAAFHDAPPLAALPARALPQPAKAAKVTKATKAAKAASSDELSSTSAVGLVLAGGAILVIAGQLLRLRLRLRRERRGDADER</sequence>
<name>A0A3Q9K5L8_9ACTN</name>
<feature type="transmembrane region" description="Helical" evidence="1">
    <location>
        <begin position="114"/>
        <end position="134"/>
    </location>
</feature>
<keyword evidence="1" id="KW-0472">Membrane</keyword>